<evidence type="ECO:0000256" key="2">
    <source>
        <dbReference type="SAM" id="SignalP"/>
    </source>
</evidence>
<feature type="compositionally biased region" description="Low complexity" evidence="1">
    <location>
        <begin position="23"/>
        <end position="35"/>
    </location>
</feature>
<reference evidence="3 4" key="1">
    <citation type="submission" date="2023-08" db="EMBL/GenBank/DDBJ databases">
        <title>A Necator americanus chromosomal reference genome.</title>
        <authorList>
            <person name="Ilik V."/>
            <person name="Petrzelkova K.J."/>
            <person name="Pardy F."/>
            <person name="Fuh T."/>
            <person name="Niatou-Singa F.S."/>
            <person name="Gouil Q."/>
            <person name="Baker L."/>
            <person name="Ritchie M.E."/>
            <person name="Jex A.R."/>
            <person name="Gazzola D."/>
            <person name="Li H."/>
            <person name="Toshio Fujiwara R."/>
            <person name="Zhan B."/>
            <person name="Aroian R.V."/>
            <person name="Pafco B."/>
            <person name="Schwarz E.M."/>
        </authorList>
    </citation>
    <scope>NUCLEOTIDE SEQUENCE [LARGE SCALE GENOMIC DNA]</scope>
    <source>
        <strain evidence="3 4">Aroian</strain>
        <tissue evidence="3">Whole animal</tissue>
    </source>
</reference>
<name>A0ABR1CZH9_NECAM</name>
<feature type="signal peptide" evidence="2">
    <location>
        <begin position="1"/>
        <end position="20"/>
    </location>
</feature>
<evidence type="ECO:0000313" key="4">
    <source>
        <dbReference type="Proteomes" id="UP001303046"/>
    </source>
</evidence>
<evidence type="ECO:0000313" key="3">
    <source>
        <dbReference type="EMBL" id="KAK6743698.1"/>
    </source>
</evidence>
<keyword evidence="2" id="KW-0732">Signal</keyword>
<evidence type="ECO:0008006" key="5">
    <source>
        <dbReference type="Google" id="ProtNLM"/>
    </source>
</evidence>
<sequence length="82" mass="9157">MFSFRLLRASLIAATQPAQTVNKPHVHVNNNNPHNRLSAHPDSMKFSPQIEPKRHEARCSYVSSCARNGAVQRNGYGRGDLC</sequence>
<feature type="region of interest" description="Disordered" evidence="1">
    <location>
        <begin position="23"/>
        <end position="47"/>
    </location>
</feature>
<feature type="chain" id="PRO_5046772781" description="Secreted protein" evidence="2">
    <location>
        <begin position="21"/>
        <end position="82"/>
    </location>
</feature>
<gene>
    <name evidence="3" type="primary">Necator_chrIII.g11548</name>
    <name evidence="3" type="ORF">RB195_010783</name>
</gene>
<proteinExistence type="predicted"/>
<dbReference type="EMBL" id="JAVFWL010000003">
    <property type="protein sequence ID" value="KAK6743698.1"/>
    <property type="molecule type" value="Genomic_DNA"/>
</dbReference>
<dbReference type="Proteomes" id="UP001303046">
    <property type="component" value="Unassembled WGS sequence"/>
</dbReference>
<organism evidence="3 4">
    <name type="scientific">Necator americanus</name>
    <name type="common">Human hookworm</name>
    <dbReference type="NCBI Taxonomy" id="51031"/>
    <lineage>
        <taxon>Eukaryota</taxon>
        <taxon>Metazoa</taxon>
        <taxon>Ecdysozoa</taxon>
        <taxon>Nematoda</taxon>
        <taxon>Chromadorea</taxon>
        <taxon>Rhabditida</taxon>
        <taxon>Rhabditina</taxon>
        <taxon>Rhabditomorpha</taxon>
        <taxon>Strongyloidea</taxon>
        <taxon>Ancylostomatidae</taxon>
        <taxon>Bunostominae</taxon>
        <taxon>Necator</taxon>
    </lineage>
</organism>
<keyword evidence="4" id="KW-1185">Reference proteome</keyword>
<evidence type="ECO:0000256" key="1">
    <source>
        <dbReference type="SAM" id="MobiDB-lite"/>
    </source>
</evidence>
<protein>
    <recommendedName>
        <fullName evidence="5">Secreted protein</fullName>
    </recommendedName>
</protein>
<comment type="caution">
    <text evidence="3">The sequence shown here is derived from an EMBL/GenBank/DDBJ whole genome shotgun (WGS) entry which is preliminary data.</text>
</comment>
<accession>A0ABR1CZH9</accession>